<keyword evidence="3" id="KW-1185">Reference proteome</keyword>
<evidence type="ECO:0000259" key="1">
    <source>
        <dbReference type="SMART" id="SM01008"/>
    </source>
</evidence>
<organism evidence="2 3">
    <name type="scientific">Paracoccus homiensis</name>
    <dbReference type="NCBI Taxonomy" id="364199"/>
    <lineage>
        <taxon>Bacteria</taxon>
        <taxon>Pseudomonadati</taxon>
        <taxon>Pseudomonadota</taxon>
        <taxon>Alphaproteobacteria</taxon>
        <taxon>Rhodobacterales</taxon>
        <taxon>Paracoccaceae</taxon>
        <taxon>Paracoccus</taxon>
    </lineage>
</organism>
<dbReference type="InterPro" id="IPR000674">
    <property type="entry name" value="Ald_Oxase/Xan_DH_a/b"/>
</dbReference>
<reference evidence="2 3" key="1">
    <citation type="submission" date="2016-10" db="EMBL/GenBank/DDBJ databases">
        <authorList>
            <person name="de Groot N.N."/>
        </authorList>
    </citation>
    <scope>NUCLEOTIDE SEQUENCE [LARGE SCALE GENOMIC DNA]</scope>
    <source>
        <strain evidence="2 3">DSM 17862</strain>
    </source>
</reference>
<dbReference type="Proteomes" id="UP000199180">
    <property type="component" value="Unassembled WGS sequence"/>
</dbReference>
<gene>
    <name evidence="2" type="ORF">SAMN04489858_102267</name>
</gene>
<dbReference type="EMBL" id="FOHO01000002">
    <property type="protein sequence ID" value="SES94573.1"/>
    <property type="molecule type" value="Genomic_DNA"/>
</dbReference>
<accession>A0A1I0AJX9</accession>
<dbReference type="Pfam" id="PF02738">
    <property type="entry name" value="MoCoBD_1"/>
    <property type="match status" value="1"/>
</dbReference>
<dbReference type="PANTHER" id="PTHR47495:SF2">
    <property type="entry name" value="ALDEHYDE DEHYDROGENASE"/>
    <property type="match status" value="1"/>
</dbReference>
<dbReference type="STRING" id="364199.SAMN04489858_102267"/>
<proteinExistence type="predicted"/>
<dbReference type="Gene3D" id="3.30.365.10">
    <property type="entry name" value="Aldehyde oxidase/xanthine dehydrogenase, molybdopterin binding domain"/>
    <property type="match status" value="4"/>
</dbReference>
<dbReference type="InterPro" id="IPR046867">
    <property type="entry name" value="AldOxase/xan_DH_MoCoBD2"/>
</dbReference>
<dbReference type="InterPro" id="IPR012368">
    <property type="entry name" value="OxRdtase_Mopterin-bd_su_IorB"/>
</dbReference>
<dbReference type="PIRSF" id="PIRSF036389">
    <property type="entry name" value="IOR_B"/>
    <property type="match status" value="1"/>
</dbReference>
<dbReference type="SMART" id="SM01008">
    <property type="entry name" value="Ald_Xan_dh_C"/>
    <property type="match status" value="1"/>
</dbReference>
<evidence type="ECO:0000313" key="2">
    <source>
        <dbReference type="EMBL" id="SES94573.1"/>
    </source>
</evidence>
<dbReference type="Pfam" id="PF20256">
    <property type="entry name" value="MoCoBD_2"/>
    <property type="match status" value="2"/>
</dbReference>
<feature type="domain" description="Aldehyde oxidase/xanthine dehydrogenase a/b hammerhead" evidence="1">
    <location>
        <begin position="207"/>
        <end position="285"/>
    </location>
</feature>
<dbReference type="PANTHER" id="PTHR47495">
    <property type="entry name" value="ALDEHYDE DEHYDROGENASE"/>
    <property type="match status" value="1"/>
</dbReference>
<dbReference type="Gene3D" id="3.90.1170.50">
    <property type="entry name" value="Aldehyde oxidase/xanthine dehydrogenase, a/b hammerhead"/>
    <property type="match status" value="1"/>
</dbReference>
<evidence type="ECO:0000313" key="3">
    <source>
        <dbReference type="Proteomes" id="UP000199180"/>
    </source>
</evidence>
<dbReference type="AlphaFoldDB" id="A0A1I0AJX9"/>
<dbReference type="OrthoDB" id="9767994at2"/>
<name>A0A1I0AJX9_9RHOB</name>
<sequence length="715" mass="76082">MNIQTSRRGFLTGLIVAVALPRLARAEGRAGYFNELPAGDSEWAPNAFIRVAPDNTVTVLIKHIEFGQGPYTGLTTLVAEEMDADWGQMRAAAAPADAEKYANLAFGMQGTGGSTAMANSFMQMRKAGAAARAMLVAAAAQKFGVSPDQITIEKGVLRAGDQSASFGELAEAAASQTAPEDPPVKDPADFRLIGTDLPKVDTKAKTDGQAQFSLDVYRDGMLTAVVAHPPKFGATVAGFDDSAATQVAGVRKVVQIPQGVAVLADNTFAALKGRAALKVDWDDSAAETRSSEQMVQEWTAAAQATGNSTKDWEIEASGDVDQALADGDVLEATYVFPYLAHTPMEPLDGVLELREGEAEVWMGSQMQTGDAAAVSQVLGIDNVRLHTMLAGGSFGRRAQQDSHFAAELAAVAKANGPGAVKLMWTREDDIKGGYYRPLTVHNMKGAIGADGKLTAWDHGIASQPIFIGTPFEPMLQGGPDFSAFEGASELRYATPNHRLRWSQMDSPVSTLWWRSVGHSHTGFAVECFIDELLEKAGQDPIEGRLALLGDDHPREKAVLQRAAEMAQMSGDYGYGVAVVKSFDTYVAQIAEVEDRGGVPHVRRVWCAVDCGIAVNPNVIRAQMEGGIGYGLSAVLYSEITLEEGGLIRQANWDGYPIMRIPQMPAVEVAIIPSAEPPTGVGEPGTPPIGPAVANAWRRMTGTALRRLPIIPVPVA</sequence>
<dbReference type="SUPFAM" id="SSF56003">
    <property type="entry name" value="Molybdenum cofactor-binding domain"/>
    <property type="match status" value="2"/>
</dbReference>
<dbReference type="RefSeq" id="WP_090732567.1">
    <property type="nucleotide sequence ID" value="NZ_FOHO01000002.1"/>
</dbReference>
<dbReference type="GO" id="GO:0016491">
    <property type="term" value="F:oxidoreductase activity"/>
    <property type="evidence" value="ECO:0007669"/>
    <property type="project" value="InterPro"/>
</dbReference>
<dbReference type="InterPro" id="IPR008274">
    <property type="entry name" value="AldOxase/xan_DH_MoCoBD1"/>
</dbReference>
<dbReference type="InterPro" id="IPR052516">
    <property type="entry name" value="N-heterocyclic_Hydroxylase"/>
</dbReference>
<protein>
    <submittedName>
        <fullName evidence="2">Isoquinoline 1-oxidoreductase, beta subunit</fullName>
    </submittedName>
</protein>
<dbReference type="InterPro" id="IPR037165">
    <property type="entry name" value="AldOxase/xan_DH_Mopterin-bd_sf"/>
</dbReference>